<keyword evidence="1" id="KW-0132">Cell division</keyword>
<dbReference type="GO" id="GO:0051301">
    <property type="term" value="P:cell division"/>
    <property type="evidence" value="ECO:0007669"/>
    <property type="project" value="UniProtKB-KW"/>
</dbReference>
<dbReference type="InterPro" id="IPR013763">
    <property type="entry name" value="Cyclin-like_dom"/>
</dbReference>
<dbReference type="Proteomes" id="UP000574390">
    <property type="component" value="Unassembled WGS sequence"/>
</dbReference>
<dbReference type="InterPro" id="IPR039361">
    <property type="entry name" value="Cyclin"/>
</dbReference>
<comment type="similarity">
    <text evidence="4">Belongs to the cyclin family.</text>
</comment>
<dbReference type="PANTHER" id="PTHR10177">
    <property type="entry name" value="CYCLINS"/>
    <property type="match status" value="1"/>
</dbReference>
<dbReference type="Pfam" id="PF00134">
    <property type="entry name" value="Cyclin_N"/>
    <property type="match status" value="1"/>
</dbReference>
<evidence type="ECO:0000256" key="2">
    <source>
        <dbReference type="ARBA" id="ARBA00023127"/>
    </source>
</evidence>
<sequence length="605" mass="66543">ESITWASANRKRREINNLSYIKEGSALQLIMQGSQAATSSLRHEISLTAAASLTEPLPRKCMRILLGGAQRLSPTTALKIRLLSYFGEVGLSELFNLYTRASSVPRETQLCLVRSILSLPMDAMDAPMISAIICLAEAAAGNEELCAAFLSAMVTMLTKWRSFSDDSNDCEKLCGEIVESVVKEVPRLFVYPRLWPCCSSLLEGNISDMGIEEMKELNPLLTSRIAKFQPAVRKELLLLGDCSDAIYRAGNLLKIADNFVSIGSGSVQGSRRSILGLAERFKDKEDDDTGRKICRRLAAAIGLSMAASKELRLAATSFDVTERIDDILPVCLAREWRPVSCAVIDNIDQTIDYVGKRLICEDIFPACDDPNIHQLVEGMDDFIPRAPLSKCILVPPSVMYRPTHLIGPNGRYADDAKRVRVRLKQPPRDGPRNGSAEYIEIIAANELAADGQRKRTYLDEPLRCLTAAMRATLIDWMIEVHDTMDNTSRQESLFLAVDIVDRYLAAVPGTRSRDLQLVGCAALLIAMKFEDINHPDLRGMVSTCGHGTYSAAELAQMEVNILNTIGYTERGDILQAAIALGRGCRVVARNVGKDSLLSTPGSNIQ</sequence>
<evidence type="ECO:0000259" key="5">
    <source>
        <dbReference type="SMART" id="SM00385"/>
    </source>
</evidence>
<dbReference type="InterPro" id="IPR036915">
    <property type="entry name" value="Cyclin-like_sf"/>
</dbReference>
<accession>A0A7J6QZ54</accession>
<reference evidence="6 7" key="1">
    <citation type="submission" date="2020-04" db="EMBL/GenBank/DDBJ databases">
        <title>Perkinsus olseni comparative genomics.</title>
        <authorList>
            <person name="Bogema D.R."/>
        </authorList>
    </citation>
    <scope>NUCLEOTIDE SEQUENCE [LARGE SCALE GENOMIC DNA]</scope>
    <source>
        <strain evidence="6">ATCC PRA-205</strain>
    </source>
</reference>
<dbReference type="AlphaFoldDB" id="A0A7J6QZ54"/>
<keyword evidence="3" id="KW-0131">Cell cycle</keyword>
<evidence type="ECO:0000313" key="7">
    <source>
        <dbReference type="Proteomes" id="UP000574390"/>
    </source>
</evidence>
<dbReference type="SUPFAM" id="SSF47954">
    <property type="entry name" value="Cyclin-like"/>
    <property type="match status" value="1"/>
</dbReference>
<organism evidence="6 7">
    <name type="scientific">Perkinsus olseni</name>
    <name type="common">Perkinsus atlanticus</name>
    <dbReference type="NCBI Taxonomy" id="32597"/>
    <lineage>
        <taxon>Eukaryota</taxon>
        <taxon>Sar</taxon>
        <taxon>Alveolata</taxon>
        <taxon>Perkinsozoa</taxon>
        <taxon>Perkinsea</taxon>
        <taxon>Perkinsida</taxon>
        <taxon>Perkinsidae</taxon>
        <taxon>Perkinsus</taxon>
    </lineage>
</organism>
<feature type="non-terminal residue" evidence="6">
    <location>
        <position position="1"/>
    </location>
</feature>
<evidence type="ECO:0000256" key="4">
    <source>
        <dbReference type="RuleBase" id="RU000383"/>
    </source>
</evidence>
<name>A0A7J6QZ54_PEROL</name>
<evidence type="ECO:0000313" key="6">
    <source>
        <dbReference type="EMBL" id="KAF4713688.1"/>
    </source>
</evidence>
<dbReference type="FunFam" id="1.10.472.10:FF:000001">
    <property type="entry name" value="G2/mitotic-specific cyclin"/>
    <property type="match status" value="1"/>
</dbReference>
<evidence type="ECO:0000256" key="1">
    <source>
        <dbReference type="ARBA" id="ARBA00022618"/>
    </source>
</evidence>
<dbReference type="SMART" id="SM00385">
    <property type="entry name" value="CYCLIN"/>
    <property type="match status" value="1"/>
</dbReference>
<comment type="caution">
    <text evidence="6">The sequence shown here is derived from an EMBL/GenBank/DDBJ whole genome shotgun (WGS) entry which is preliminary data.</text>
</comment>
<dbReference type="Gene3D" id="1.10.472.10">
    <property type="entry name" value="Cyclin-like"/>
    <property type="match status" value="1"/>
</dbReference>
<keyword evidence="2 4" id="KW-0195">Cyclin</keyword>
<proteinExistence type="inferred from homology"/>
<gene>
    <name evidence="6" type="ORF">FOZ62_001462</name>
</gene>
<dbReference type="EMBL" id="JABANM010025991">
    <property type="protein sequence ID" value="KAF4713688.1"/>
    <property type="molecule type" value="Genomic_DNA"/>
</dbReference>
<feature type="non-terminal residue" evidence="6">
    <location>
        <position position="605"/>
    </location>
</feature>
<evidence type="ECO:0000256" key="3">
    <source>
        <dbReference type="ARBA" id="ARBA00023306"/>
    </source>
</evidence>
<protein>
    <recommendedName>
        <fullName evidence="5">Cyclin-like domain-containing protein</fullName>
    </recommendedName>
</protein>
<dbReference type="InterPro" id="IPR006671">
    <property type="entry name" value="Cyclin_N"/>
</dbReference>
<feature type="domain" description="Cyclin-like" evidence="5">
    <location>
        <begin position="475"/>
        <end position="563"/>
    </location>
</feature>